<sequence length="105" mass="11482">MNEPIPPDQPPEIPRGKLWVSLGLPPLLAFVLPWTLAFSRGDSDAILMIPVLVLGSILVLSPLFGRAVRVRYRGGSLAWLIFCYWLGEGILCLSLMFGACVLAFA</sequence>
<gene>
    <name evidence="2" type="ORF">HNR46_003529</name>
</gene>
<dbReference type="EMBL" id="JACHFD010000023">
    <property type="protein sequence ID" value="MBB5353274.1"/>
    <property type="molecule type" value="Genomic_DNA"/>
</dbReference>
<name>A0A840VCL6_9BACT</name>
<evidence type="ECO:0000313" key="3">
    <source>
        <dbReference type="Proteomes" id="UP000557717"/>
    </source>
</evidence>
<dbReference type="RefSeq" id="WP_184020987.1">
    <property type="nucleotide sequence ID" value="NZ_JACHFD010000023.1"/>
</dbReference>
<feature type="transmembrane region" description="Helical" evidence="1">
    <location>
        <begin position="77"/>
        <end position="104"/>
    </location>
</feature>
<comment type="caution">
    <text evidence="2">The sequence shown here is derived from an EMBL/GenBank/DDBJ whole genome shotgun (WGS) entry which is preliminary data.</text>
</comment>
<proteinExistence type="predicted"/>
<keyword evidence="1" id="KW-0472">Membrane</keyword>
<evidence type="ECO:0000313" key="2">
    <source>
        <dbReference type="EMBL" id="MBB5353274.1"/>
    </source>
</evidence>
<reference evidence="2 3" key="1">
    <citation type="submission" date="2020-08" db="EMBL/GenBank/DDBJ databases">
        <title>Genomic Encyclopedia of Type Strains, Phase IV (KMG-IV): sequencing the most valuable type-strain genomes for metagenomic binning, comparative biology and taxonomic classification.</title>
        <authorList>
            <person name="Goeker M."/>
        </authorList>
    </citation>
    <scope>NUCLEOTIDE SEQUENCE [LARGE SCALE GENOMIC DNA]</scope>
    <source>
        <strain evidence="2 3">YC6886</strain>
    </source>
</reference>
<keyword evidence="1" id="KW-0812">Transmembrane</keyword>
<feature type="transmembrane region" description="Helical" evidence="1">
    <location>
        <begin position="45"/>
        <end position="65"/>
    </location>
</feature>
<keyword evidence="1" id="KW-1133">Transmembrane helix</keyword>
<keyword evidence="3" id="KW-1185">Reference proteome</keyword>
<evidence type="ECO:0000256" key="1">
    <source>
        <dbReference type="SAM" id="Phobius"/>
    </source>
</evidence>
<feature type="transmembrane region" description="Helical" evidence="1">
    <location>
        <begin position="18"/>
        <end position="39"/>
    </location>
</feature>
<accession>A0A840VCL6</accession>
<organism evidence="2 3">
    <name type="scientific">Haloferula luteola</name>
    <dbReference type="NCBI Taxonomy" id="595692"/>
    <lineage>
        <taxon>Bacteria</taxon>
        <taxon>Pseudomonadati</taxon>
        <taxon>Verrucomicrobiota</taxon>
        <taxon>Verrucomicrobiia</taxon>
        <taxon>Verrucomicrobiales</taxon>
        <taxon>Verrucomicrobiaceae</taxon>
        <taxon>Haloferula</taxon>
    </lineage>
</organism>
<protein>
    <submittedName>
        <fullName evidence="2">Uncharacterized protein</fullName>
    </submittedName>
</protein>
<dbReference type="Proteomes" id="UP000557717">
    <property type="component" value="Unassembled WGS sequence"/>
</dbReference>
<dbReference type="AlphaFoldDB" id="A0A840VCL6"/>